<evidence type="ECO:0000256" key="4">
    <source>
        <dbReference type="ARBA" id="ARBA00022801"/>
    </source>
</evidence>
<dbReference type="GO" id="GO:0006508">
    <property type="term" value="P:proteolysis"/>
    <property type="evidence" value="ECO:0007669"/>
    <property type="project" value="UniProtKB-KW"/>
</dbReference>
<name>W0RC95_9BACT</name>
<gene>
    <name evidence="12" type="ORF">J421_1157</name>
</gene>
<reference evidence="12 13" key="1">
    <citation type="journal article" date="2014" name="Genome Announc.">
        <title>Genome Sequence and Methylome of Soil Bacterium Gemmatirosa kalamazoonensis KBS708T, a Member of the Rarely Cultivated Gemmatimonadetes Phylum.</title>
        <authorList>
            <person name="Debruyn J.M."/>
            <person name="Radosevich M."/>
            <person name="Wommack K.E."/>
            <person name="Polson S.W."/>
            <person name="Hauser L.J."/>
            <person name="Fawaz M.N."/>
            <person name="Korlach J."/>
            <person name="Tsai Y.C."/>
        </authorList>
    </citation>
    <scope>NUCLEOTIDE SEQUENCE [LARGE SCALE GENOMIC DNA]</scope>
    <source>
        <strain evidence="12 13">KBS708</strain>
    </source>
</reference>
<comment type="function">
    <text evidence="9">Catalyzes hydrolysis of the D-alanyl-D-alanine dipeptide.</text>
</comment>
<dbReference type="Pfam" id="PF01427">
    <property type="entry name" value="Peptidase_M15"/>
    <property type="match status" value="1"/>
</dbReference>
<feature type="binding site" evidence="9">
    <location>
        <position position="185"/>
    </location>
    <ligand>
        <name>Zn(2+)</name>
        <dbReference type="ChEBI" id="CHEBI:29105"/>
        <note>catalytic</note>
    </ligand>
</feature>
<evidence type="ECO:0000256" key="3">
    <source>
        <dbReference type="ARBA" id="ARBA00022723"/>
    </source>
</evidence>
<keyword evidence="13" id="KW-1185">Reference proteome</keyword>
<evidence type="ECO:0000256" key="7">
    <source>
        <dbReference type="ARBA" id="ARBA00023049"/>
    </source>
</evidence>
<dbReference type="OrthoDB" id="9801430at2"/>
<dbReference type="AlphaFoldDB" id="W0RC95"/>
<dbReference type="EC" id="3.4.13.22" evidence="9"/>
<feature type="compositionally biased region" description="Low complexity" evidence="10">
    <location>
        <begin position="30"/>
        <end position="40"/>
    </location>
</feature>
<keyword evidence="4 9" id="KW-0378">Hydrolase</keyword>
<dbReference type="InterPro" id="IPR009045">
    <property type="entry name" value="Zn_M74/Hedgehog-like"/>
</dbReference>
<dbReference type="InterPro" id="IPR000755">
    <property type="entry name" value="A_A_dipeptidase"/>
</dbReference>
<dbReference type="PANTHER" id="PTHR43126:SF1">
    <property type="entry name" value="D-ALANYL-D-ALANINE DIPEPTIDASE"/>
    <property type="match status" value="1"/>
</dbReference>
<comment type="similarity">
    <text evidence="9">Belongs to the peptidase M15D family.</text>
</comment>
<dbReference type="GO" id="GO:0008270">
    <property type="term" value="F:zinc ion binding"/>
    <property type="evidence" value="ECO:0007669"/>
    <property type="project" value="UniProtKB-UniRule"/>
</dbReference>
<evidence type="ECO:0000256" key="11">
    <source>
        <dbReference type="SAM" id="SignalP"/>
    </source>
</evidence>
<feature type="site" description="Transition state stabilizer" evidence="9">
    <location>
        <position position="146"/>
    </location>
</feature>
<feature type="compositionally biased region" description="Pro residues" evidence="10">
    <location>
        <begin position="41"/>
        <end position="67"/>
    </location>
</feature>
<feature type="binding site" evidence="9">
    <location>
        <position position="244"/>
    </location>
    <ligand>
        <name>Zn(2+)</name>
        <dbReference type="ChEBI" id="CHEBI:29105"/>
        <note>catalytic</note>
    </ligand>
</feature>
<organism evidence="12 13">
    <name type="scientific">Gemmatirosa kalamazoonensis</name>
    <dbReference type="NCBI Taxonomy" id="861299"/>
    <lineage>
        <taxon>Bacteria</taxon>
        <taxon>Pseudomonadati</taxon>
        <taxon>Gemmatimonadota</taxon>
        <taxon>Gemmatimonadia</taxon>
        <taxon>Gemmatimonadales</taxon>
        <taxon>Gemmatimonadaceae</taxon>
        <taxon>Gemmatirosa</taxon>
    </lineage>
</organism>
<evidence type="ECO:0000256" key="10">
    <source>
        <dbReference type="SAM" id="MobiDB-lite"/>
    </source>
</evidence>
<evidence type="ECO:0000313" key="13">
    <source>
        <dbReference type="Proteomes" id="UP000019151"/>
    </source>
</evidence>
<evidence type="ECO:0000256" key="2">
    <source>
        <dbReference type="ARBA" id="ARBA00022670"/>
    </source>
</evidence>
<dbReference type="InParanoid" id="W0RC95"/>
<keyword evidence="5 9" id="KW-0862">Zinc</keyword>
<dbReference type="STRING" id="861299.J421_1157"/>
<keyword evidence="7 9" id="KW-0482">Metalloprotease</keyword>
<dbReference type="PROSITE" id="PS51257">
    <property type="entry name" value="PROKAR_LIPOPROTEIN"/>
    <property type="match status" value="1"/>
</dbReference>
<dbReference type="SUPFAM" id="SSF55166">
    <property type="entry name" value="Hedgehog/DD-peptidase"/>
    <property type="match status" value="1"/>
</dbReference>
<keyword evidence="6 9" id="KW-0224">Dipeptidase</keyword>
<evidence type="ECO:0000256" key="6">
    <source>
        <dbReference type="ARBA" id="ARBA00022997"/>
    </source>
</evidence>
<dbReference type="HOGENOM" id="CLU_060744_1_2_0"/>
<dbReference type="EMBL" id="CP007128">
    <property type="protein sequence ID" value="AHG88694.1"/>
    <property type="molecule type" value="Genomic_DNA"/>
</dbReference>
<dbReference type="RefSeq" id="WP_104023039.1">
    <property type="nucleotide sequence ID" value="NZ_CP007128.1"/>
</dbReference>
<keyword evidence="11" id="KW-0732">Signal</keyword>
<comment type="cofactor">
    <cofactor evidence="9">
        <name>Zn(2+)</name>
        <dbReference type="ChEBI" id="CHEBI:29105"/>
    </cofactor>
    <text evidence="9">Binds 1 zinc ion per subunit.</text>
</comment>
<sequence length="260" mass="27838">MLSRPVRRVALAAACAAIGACVPPPPASAPAPTTAPAANPTVPPAAPAVPASPPAAAPAPVVTPPDEAPLASDAAADSLLVDVARLDTTVQVDLRYATRFNFTGAVLPGYEAPRALLRREAAAALARVQERLRGEGLGVKIFDAYRPVRATDAMVEWTRRVRREDLLKDGYVAERSRHNLGLAVDLTLVALATGRELRMGSAFDTFAESARTANATGVAAENRLRLKRAMEAEGFTSLPEEWWHFSYRVPDPMRFDLVIR</sequence>
<evidence type="ECO:0000313" key="12">
    <source>
        <dbReference type="EMBL" id="AHG88694.1"/>
    </source>
</evidence>
<evidence type="ECO:0000256" key="8">
    <source>
        <dbReference type="ARBA" id="ARBA00023316"/>
    </source>
</evidence>
<dbReference type="GO" id="GO:0008237">
    <property type="term" value="F:metallopeptidase activity"/>
    <property type="evidence" value="ECO:0007669"/>
    <property type="project" value="UniProtKB-KW"/>
</dbReference>
<accession>W0RC95</accession>
<dbReference type="GO" id="GO:0160237">
    <property type="term" value="F:D-Ala-D-Ala dipeptidase activity"/>
    <property type="evidence" value="ECO:0007669"/>
    <property type="project" value="UniProtKB-EC"/>
</dbReference>
<dbReference type="KEGG" id="gba:J421_1157"/>
<feature type="region of interest" description="Disordered" evidence="10">
    <location>
        <begin position="26"/>
        <end position="68"/>
    </location>
</feature>
<feature type="signal peptide" evidence="11">
    <location>
        <begin position="1"/>
        <end position="29"/>
    </location>
</feature>
<feature type="binding site" evidence="9">
    <location>
        <position position="178"/>
    </location>
    <ligand>
        <name>Zn(2+)</name>
        <dbReference type="ChEBI" id="CHEBI:29105"/>
        <note>catalytic</note>
    </ligand>
</feature>
<keyword evidence="3 9" id="KW-0479">Metal-binding</keyword>
<keyword evidence="8" id="KW-0961">Cell wall biogenesis/degradation</keyword>
<feature type="active site" description="Proton donor/acceptor" evidence="9">
    <location>
        <position position="241"/>
    </location>
</feature>
<evidence type="ECO:0000256" key="9">
    <source>
        <dbReference type="HAMAP-Rule" id="MF_01924"/>
    </source>
</evidence>
<keyword evidence="2 9" id="KW-0645">Protease</keyword>
<dbReference type="GO" id="GO:0071555">
    <property type="term" value="P:cell wall organization"/>
    <property type="evidence" value="ECO:0007669"/>
    <property type="project" value="UniProtKB-KW"/>
</dbReference>
<proteinExistence type="inferred from homology"/>
<dbReference type="eggNOG" id="COG2173">
    <property type="taxonomic scope" value="Bacteria"/>
</dbReference>
<evidence type="ECO:0000256" key="5">
    <source>
        <dbReference type="ARBA" id="ARBA00022833"/>
    </source>
</evidence>
<dbReference type="Proteomes" id="UP000019151">
    <property type="component" value="Chromosome"/>
</dbReference>
<dbReference type="Gene3D" id="3.30.1380.10">
    <property type="match status" value="1"/>
</dbReference>
<dbReference type="HAMAP" id="MF_01924">
    <property type="entry name" value="A_A_dipeptidase"/>
    <property type="match status" value="1"/>
</dbReference>
<feature type="chain" id="PRO_5004794094" description="D-alanyl-D-alanine dipeptidase" evidence="11">
    <location>
        <begin position="30"/>
        <end position="260"/>
    </location>
</feature>
<evidence type="ECO:0000256" key="1">
    <source>
        <dbReference type="ARBA" id="ARBA00001362"/>
    </source>
</evidence>
<protein>
    <recommendedName>
        <fullName evidence="9">D-alanyl-D-alanine dipeptidase</fullName>
        <shortName evidence="9">D-Ala-D-Ala dipeptidase</shortName>
        <ecNumber evidence="9">3.4.13.22</ecNumber>
    </recommendedName>
</protein>
<comment type="catalytic activity">
    <reaction evidence="1 9">
        <text>D-alanyl-D-alanine + H2O = 2 D-alanine</text>
        <dbReference type="Rhea" id="RHEA:20661"/>
        <dbReference type="ChEBI" id="CHEBI:15377"/>
        <dbReference type="ChEBI" id="CHEBI:57416"/>
        <dbReference type="ChEBI" id="CHEBI:57822"/>
        <dbReference type="EC" id="3.4.13.22"/>
    </reaction>
</comment>
<dbReference type="PANTHER" id="PTHR43126">
    <property type="entry name" value="D-ALANYL-D-ALANINE DIPEPTIDASE"/>
    <property type="match status" value="1"/>
</dbReference>